<keyword evidence="2" id="KW-1185">Reference proteome</keyword>
<accession>A0A9Q1FKG7</accession>
<dbReference type="AlphaFoldDB" id="A0A9Q1FKG7"/>
<evidence type="ECO:0000313" key="2">
    <source>
        <dbReference type="Proteomes" id="UP001152622"/>
    </source>
</evidence>
<sequence length="76" mass="8033">MGNSSTTNTCKERHLEASVITQQYLSTGTLSLCTAAGGSKGSIFVSPQSMVFDSRGAEKMKVFMGAPETRDGHACE</sequence>
<dbReference type="Proteomes" id="UP001152622">
    <property type="component" value="Chromosome 5"/>
</dbReference>
<dbReference type="EMBL" id="JAINUF010000005">
    <property type="protein sequence ID" value="KAJ8360604.1"/>
    <property type="molecule type" value="Genomic_DNA"/>
</dbReference>
<comment type="caution">
    <text evidence="1">The sequence shown here is derived from an EMBL/GenBank/DDBJ whole genome shotgun (WGS) entry which is preliminary data.</text>
</comment>
<organism evidence="1 2">
    <name type="scientific">Synaphobranchus kaupii</name>
    <name type="common">Kaup's arrowtooth eel</name>
    <dbReference type="NCBI Taxonomy" id="118154"/>
    <lineage>
        <taxon>Eukaryota</taxon>
        <taxon>Metazoa</taxon>
        <taxon>Chordata</taxon>
        <taxon>Craniata</taxon>
        <taxon>Vertebrata</taxon>
        <taxon>Euteleostomi</taxon>
        <taxon>Actinopterygii</taxon>
        <taxon>Neopterygii</taxon>
        <taxon>Teleostei</taxon>
        <taxon>Anguilliformes</taxon>
        <taxon>Synaphobranchidae</taxon>
        <taxon>Synaphobranchus</taxon>
    </lineage>
</organism>
<gene>
    <name evidence="1" type="ORF">SKAU_G00171290</name>
</gene>
<name>A0A9Q1FKG7_SYNKA</name>
<protein>
    <submittedName>
        <fullName evidence="1">Uncharacterized protein</fullName>
    </submittedName>
</protein>
<evidence type="ECO:0000313" key="1">
    <source>
        <dbReference type="EMBL" id="KAJ8360604.1"/>
    </source>
</evidence>
<proteinExistence type="predicted"/>
<reference evidence="1" key="1">
    <citation type="journal article" date="2023" name="Science">
        <title>Genome structures resolve the early diversification of teleost fishes.</title>
        <authorList>
            <person name="Parey E."/>
            <person name="Louis A."/>
            <person name="Montfort J."/>
            <person name="Bouchez O."/>
            <person name="Roques C."/>
            <person name="Iampietro C."/>
            <person name="Lluch J."/>
            <person name="Castinel A."/>
            <person name="Donnadieu C."/>
            <person name="Desvignes T."/>
            <person name="Floi Bucao C."/>
            <person name="Jouanno E."/>
            <person name="Wen M."/>
            <person name="Mejri S."/>
            <person name="Dirks R."/>
            <person name="Jansen H."/>
            <person name="Henkel C."/>
            <person name="Chen W.J."/>
            <person name="Zahm M."/>
            <person name="Cabau C."/>
            <person name="Klopp C."/>
            <person name="Thompson A.W."/>
            <person name="Robinson-Rechavi M."/>
            <person name="Braasch I."/>
            <person name="Lecointre G."/>
            <person name="Bobe J."/>
            <person name="Postlethwait J.H."/>
            <person name="Berthelot C."/>
            <person name="Roest Crollius H."/>
            <person name="Guiguen Y."/>
        </authorList>
    </citation>
    <scope>NUCLEOTIDE SEQUENCE</scope>
    <source>
        <strain evidence="1">WJC10195</strain>
    </source>
</reference>